<evidence type="ECO:0000313" key="14">
    <source>
        <dbReference type="EMBL" id="MBC8573816.1"/>
    </source>
</evidence>
<keyword evidence="7" id="KW-0413">Isomerase</keyword>
<dbReference type="PANTHER" id="PTHR11070:SF2">
    <property type="entry name" value="ATP-DEPENDENT DNA HELICASE SRS2"/>
    <property type="match status" value="1"/>
</dbReference>
<dbReference type="PANTHER" id="PTHR11070">
    <property type="entry name" value="UVRD / RECB / PCRA DNA HELICASE FAMILY MEMBER"/>
    <property type="match status" value="1"/>
</dbReference>
<evidence type="ECO:0000259" key="13">
    <source>
        <dbReference type="PROSITE" id="PS51217"/>
    </source>
</evidence>
<evidence type="ECO:0000256" key="10">
    <source>
        <dbReference type="ARBA" id="ARBA00048988"/>
    </source>
</evidence>
<name>A0ABR7NBN0_9FIRM</name>
<dbReference type="Gene3D" id="1.10.10.160">
    <property type="match status" value="1"/>
</dbReference>
<evidence type="ECO:0000256" key="5">
    <source>
        <dbReference type="ARBA" id="ARBA00022840"/>
    </source>
</evidence>
<dbReference type="Gene3D" id="3.40.50.300">
    <property type="entry name" value="P-loop containing nucleotide triphosphate hydrolases"/>
    <property type="match status" value="2"/>
</dbReference>
<dbReference type="InterPro" id="IPR014016">
    <property type="entry name" value="UvrD-like_ATP-bd"/>
</dbReference>
<proteinExistence type="inferred from homology"/>
<evidence type="ECO:0000256" key="11">
    <source>
        <dbReference type="PROSITE-ProRule" id="PRU00560"/>
    </source>
</evidence>
<dbReference type="CDD" id="cd17932">
    <property type="entry name" value="DEXQc_UvrD"/>
    <property type="match status" value="1"/>
</dbReference>
<evidence type="ECO:0000259" key="12">
    <source>
        <dbReference type="PROSITE" id="PS51198"/>
    </source>
</evidence>
<feature type="domain" description="UvrD-like helicase ATP-binding" evidence="12">
    <location>
        <begin position="1"/>
        <end position="276"/>
    </location>
</feature>
<comment type="similarity">
    <text evidence="1">Belongs to the helicase family. UvrD subfamily.</text>
</comment>
<dbReference type="InterPro" id="IPR027417">
    <property type="entry name" value="P-loop_NTPase"/>
</dbReference>
<evidence type="ECO:0000256" key="7">
    <source>
        <dbReference type="ARBA" id="ARBA00023235"/>
    </source>
</evidence>
<evidence type="ECO:0000256" key="3">
    <source>
        <dbReference type="ARBA" id="ARBA00022801"/>
    </source>
</evidence>
<dbReference type="Gene3D" id="1.10.486.10">
    <property type="entry name" value="PCRA, domain 4"/>
    <property type="match status" value="1"/>
</dbReference>
<comment type="catalytic activity">
    <reaction evidence="10">
        <text>ATP + H2O = ADP + phosphate + H(+)</text>
        <dbReference type="Rhea" id="RHEA:13065"/>
        <dbReference type="ChEBI" id="CHEBI:15377"/>
        <dbReference type="ChEBI" id="CHEBI:15378"/>
        <dbReference type="ChEBI" id="CHEBI:30616"/>
        <dbReference type="ChEBI" id="CHEBI:43474"/>
        <dbReference type="ChEBI" id="CHEBI:456216"/>
        <dbReference type="EC" id="5.6.2.4"/>
    </reaction>
</comment>
<accession>A0ABR7NBN0</accession>
<keyword evidence="15" id="KW-1185">Reference proteome</keyword>
<dbReference type="Pfam" id="PF13361">
    <property type="entry name" value="UvrD_C"/>
    <property type="match status" value="1"/>
</dbReference>
<dbReference type="CDD" id="cd18807">
    <property type="entry name" value="SF1_C_UvrD"/>
    <property type="match status" value="1"/>
</dbReference>
<keyword evidence="3 11" id="KW-0378">Hydrolase</keyword>
<keyword evidence="4 11" id="KW-0347">Helicase</keyword>
<feature type="domain" description="UvrD-like helicase C-terminal" evidence="13">
    <location>
        <begin position="277"/>
        <end position="539"/>
    </location>
</feature>
<dbReference type="RefSeq" id="WP_249309123.1">
    <property type="nucleotide sequence ID" value="NZ_JACRSZ010000012.1"/>
</dbReference>
<comment type="catalytic activity">
    <reaction evidence="8">
        <text>Couples ATP hydrolysis with the unwinding of duplex DNA by translocating in the 3'-5' direction.</text>
        <dbReference type="EC" id="5.6.2.4"/>
    </reaction>
</comment>
<organism evidence="14 15">
    <name type="scientific">Jingyaoa shaoxingensis</name>
    <dbReference type="NCBI Taxonomy" id="2763671"/>
    <lineage>
        <taxon>Bacteria</taxon>
        <taxon>Bacillati</taxon>
        <taxon>Bacillota</taxon>
        <taxon>Clostridia</taxon>
        <taxon>Lachnospirales</taxon>
        <taxon>Lachnospiraceae</taxon>
        <taxon>Jingyaoa</taxon>
    </lineage>
</organism>
<reference evidence="14 15" key="1">
    <citation type="submission" date="2020-08" db="EMBL/GenBank/DDBJ databases">
        <title>Genome public.</title>
        <authorList>
            <person name="Liu C."/>
            <person name="Sun Q."/>
        </authorList>
    </citation>
    <scope>NUCLEOTIDE SEQUENCE [LARGE SCALE GENOMIC DNA]</scope>
    <source>
        <strain evidence="14 15">NSJ-46</strain>
    </source>
</reference>
<dbReference type="PROSITE" id="PS51217">
    <property type="entry name" value="UVRD_HELICASE_CTER"/>
    <property type="match status" value="1"/>
</dbReference>
<dbReference type="SUPFAM" id="SSF52540">
    <property type="entry name" value="P-loop containing nucleoside triphosphate hydrolases"/>
    <property type="match status" value="1"/>
</dbReference>
<evidence type="ECO:0000256" key="4">
    <source>
        <dbReference type="ARBA" id="ARBA00022806"/>
    </source>
</evidence>
<dbReference type="InterPro" id="IPR014017">
    <property type="entry name" value="DNA_helicase_UvrD-like_C"/>
</dbReference>
<feature type="binding site" evidence="11">
    <location>
        <begin position="22"/>
        <end position="29"/>
    </location>
    <ligand>
        <name>ATP</name>
        <dbReference type="ChEBI" id="CHEBI:30616"/>
    </ligand>
</feature>
<dbReference type="InterPro" id="IPR000212">
    <property type="entry name" value="DNA_helicase_UvrD/REP"/>
</dbReference>
<dbReference type="Pfam" id="PF00580">
    <property type="entry name" value="UvrD-helicase"/>
    <property type="match status" value="1"/>
</dbReference>
<evidence type="ECO:0000256" key="1">
    <source>
        <dbReference type="ARBA" id="ARBA00009922"/>
    </source>
</evidence>
<keyword evidence="2 11" id="KW-0547">Nucleotide-binding</keyword>
<evidence type="ECO:0000256" key="8">
    <source>
        <dbReference type="ARBA" id="ARBA00034617"/>
    </source>
</evidence>
<dbReference type="EC" id="5.6.2.4" evidence="9"/>
<evidence type="ECO:0000256" key="9">
    <source>
        <dbReference type="ARBA" id="ARBA00034808"/>
    </source>
</evidence>
<sequence>MAFTQAQKEAITHFQGPAMVLAGPGSGKTTVITHRTNYLIEHYGIHPGNILVVTFTRAAAEEMKKRFLAMRKEQRTMVRFGTFHSVFFEILKYAYGLTGANIAGEEVCYGFLKEIISKIDLDVEDEADLLKSLTQEISTVKSEQIPLEHYYSSSVSDEVFRRIYQEYQKKMTEKNLLDYDDLLVCTWELLTQRADICAGWQKRYRYILIDEFQDINKLQYEIIRLLAKPEDNLFIVGDDDQSIYRFRGAKPEIMLQFPKVYPDVHKIILDYNFRCPGNVVKAAAKVIGRNVTRYDKEIREVKGEGEPIEFLKFPNQNQESLFIMKKIREYVSHGGRYDQVAVLYRNNMDARVISQRFMEYNVPFYMRDVIPNIYEHWIARNIIAYMKAAEGDRDRSVILQIANRPKRYIGRECLDECTVDFEKVRRYYEDKYWMIKKIDQLESDLAVLRRMDPYTAINYIRHGIGYEGYLQEYADYRKIQAEDLLEFLDQLQESAKGFKTVQEWFAHIEEYGKMLKEQNQKEQKADNQVTFSTLHSAKGLEYPYVFILDVNEGIIPYKKAVLQSDVEEERRMFYVGMTRASEKLCICSIKEKNGKPLKDSPFLMGLDD</sequence>
<dbReference type="EMBL" id="JACRSZ010000012">
    <property type="protein sequence ID" value="MBC8573816.1"/>
    <property type="molecule type" value="Genomic_DNA"/>
</dbReference>
<evidence type="ECO:0000256" key="6">
    <source>
        <dbReference type="ARBA" id="ARBA00023125"/>
    </source>
</evidence>
<evidence type="ECO:0000313" key="15">
    <source>
        <dbReference type="Proteomes" id="UP000657421"/>
    </source>
</evidence>
<gene>
    <name evidence="14" type="ORF">H8716_12080</name>
</gene>
<dbReference type="GO" id="GO:0004386">
    <property type="term" value="F:helicase activity"/>
    <property type="evidence" value="ECO:0007669"/>
    <property type="project" value="UniProtKB-KW"/>
</dbReference>
<protein>
    <recommendedName>
        <fullName evidence="9">DNA 3'-5' helicase</fullName>
        <ecNumber evidence="9">5.6.2.4</ecNumber>
    </recommendedName>
</protein>
<dbReference type="InterPro" id="IPR013986">
    <property type="entry name" value="DExx_box_DNA_helicase_dom_sf"/>
</dbReference>
<dbReference type="PROSITE" id="PS51198">
    <property type="entry name" value="UVRD_HELICASE_ATP_BIND"/>
    <property type="match status" value="1"/>
</dbReference>
<evidence type="ECO:0000256" key="2">
    <source>
        <dbReference type="ARBA" id="ARBA00022741"/>
    </source>
</evidence>
<keyword evidence="6" id="KW-0238">DNA-binding</keyword>
<keyword evidence="5 11" id="KW-0067">ATP-binding</keyword>
<comment type="caution">
    <text evidence="14">The sequence shown here is derived from an EMBL/GenBank/DDBJ whole genome shotgun (WGS) entry which is preliminary data.</text>
</comment>
<dbReference type="Proteomes" id="UP000657421">
    <property type="component" value="Unassembled WGS sequence"/>
</dbReference>